<evidence type="ECO:0000313" key="1">
    <source>
        <dbReference type="EMBL" id="RCS58581.1"/>
    </source>
</evidence>
<dbReference type="EMBL" id="QPGB01000002">
    <property type="protein sequence ID" value="RCS58581.1"/>
    <property type="molecule type" value="Genomic_DNA"/>
</dbReference>
<evidence type="ECO:0000313" key="2">
    <source>
        <dbReference type="Proteomes" id="UP000252357"/>
    </source>
</evidence>
<reference evidence="1 2" key="1">
    <citation type="journal article" date="2018" name="Int. J. Syst. Evol. Microbiol.">
        <title>Parvibium lacunae gen. nov., sp. nov., a new member of the family Alcaligenaceae isolated from a freshwater pond.</title>
        <authorList>
            <person name="Chen W.M."/>
            <person name="Xie P.B."/>
            <person name="Hsu M.Y."/>
            <person name="Sheu S.Y."/>
        </authorList>
    </citation>
    <scope>NUCLEOTIDE SEQUENCE [LARGE SCALE GENOMIC DNA]</scope>
    <source>
        <strain evidence="1 2">KMB9</strain>
    </source>
</reference>
<accession>A0A368L4R9</accession>
<sequence length="154" mass="17461">MKLQLIKFKCAKCDGEFKAPEIVFDSYGEFLLRSVGNAEEAYLDAFQDKTYEEVDRLLKANPRMIGKKSNLLADILRKNYGAIACDPDSAGNPFQIGIFPKCPFCNSQEMEYWEETEPPQFVEKVVPVVTHTRWSALSDAEKRVKVDEVLSSIA</sequence>
<organism evidence="1 2">
    <name type="scientific">Parvibium lacunae</name>
    <dbReference type="NCBI Taxonomy" id="1888893"/>
    <lineage>
        <taxon>Bacteria</taxon>
        <taxon>Pseudomonadati</taxon>
        <taxon>Pseudomonadota</taxon>
        <taxon>Betaproteobacteria</taxon>
        <taxon>Burkholderiales</taxon>
        <taxon>Alcaligenaceae</taxon>
        <taxon>Parvibium</taxon>
    </lineage>
</organism>
<dbReference type="Proteomes" id="UP000252357">
    <property type="component" value="Unassembled WGS sequence"/>
</dbReference>
<dbReference type="AlphaFoldDB" id="A0A368L4R9"/>
<protein>
    <submittedName>
        <fullName evidence="1">Uncharacterized protein</fullName>
    </submittedName>
</protein>
<comment type="caution">
    <text evidence="1">The sequence shown here is derived from an EMBL/GenBank/DDBJ whole genome shotgun (WGS) entry which is preliminary data.</text>
</comment>
<proteinExistence type="predicted"/>
<dbReference type="OrthoDB" id="7064291at2"/>
<gene>
    <name evidence="1" type="ORF">DU000_07180</name>
</gene>
<keyword evidence="2" id="KW-1185">Reference proteome</keyword>
<dbReference type="RefSeq" id="WP_114402665.1">
    <property type="nucleotide sequence ID" value="NZ_QPGB01000002.1"/>
</dbReference>
<name>A0A368L4R9_9BURK</name>